<evidence type="ECO:0000256" key="5">
    <source>
        <dbReference type="SAM" id="MobiDB-lite"/>
    </source>
</evidence>
<dbReference type="Pfam" id="PF14450">
    <property type="entry name" value="FtsA"/>
    <property type="match status" value="1"/>
</dbReference>
<reference evidence="7" key="2">
    <citation type="journal article" date="2021" name="PeerJ">
        <title>Extensive microbial diversity within the chicken gut microbiome revealed by metagenomics and culture.</title>
        <authorList>
            <person name="Gilroy R."/>
            <person name="Ravi A."/>
            <person name="Getino M."/>
            <person name="Pursley I."/>
            <person name="Horton D.L."/>
            <person name="Alikhan N.F."/>
            <person name="Baker D."/>
            <person name="Gharbi K."/>
            <person name="Hall N."/>
            <person name="Watson M."/>
            <person name="Adriaenssens E.M."/>
            <person name="Foster-Nyarko E."/>
            <person name="Jarju S."/>
            <person name="Secka A."/>
            <person name="Antonio M."/>
            <person name="Oren A."/>
            <person name="Chaudhuri R.R."/>
            <person name="La Ragione R."/>
            <person name="Hildebrand F."/>
            <person name="Pallen M.J."/>
        </authorList>
    </citation>
    <scope>NUCLEOTIDE SEQUENCE</scope>
    <source>
        <strain evidence="7">20514</strain>
    </source>
</reference>
<organism evidence="7 8">
    <name type="scientific">Candidatus Cryptobacteroides merdigallinarum</name>
    <dbReference type="NCBI Taxonomy" id="2840770"/>
    <lineage>
        <taxon>Bacteria</taxon>
        <taxon>Pseudomonadati</taxon>
        <taxon>Bacteroidota</taxon>
        <taxon>Bacteroidia</taxon>
        <taxon>Bacteroidales</taxon>
        <taxon>Candidatus Cryptobacteroides</taxon>
    </lineage>
</organism>
<evidence type="ECO:0000259" key="6">
    <source>
        <dbReference type="SMART" id="SM00842"/>
    </source>
</evidence>
<name>A0A9D9EH61_9BACT</name>
<feature type="region of interest" description="Disordered" evidence="5">
    <location>
        <begin position="404"/>
        <end position="496"/>
    </location>
</feature>
<dbReference type="PANTHER" id="PTHR32432">
    <property type="entry name" value="CELL DIVISION PROTEIN FTSA-RELATED"/>
    <property type="match status" value="1"/>
</dbReference>
<dbReference type="Gene3D" id="3.30.420.40">
    <property type="match status" value="2"/>
</dbReference>
<dbReference type="GO" id="GO:0009898">
    <property type="term" value="C:cytoplasmic side of plasma membrane"/>
    <property type="evidence" value="ECO:0007669"/>
    <property type="project" value="TreeGrafter"/>
</dbReference>
<evidence type="ECO:0000256" key="4">
    <source>
        <dbReference type="ARBA" id="ARBA00023306"/>
    </source>
</evidence>
<dbReference type="SUPFAM" id="SSF53067">
    <property type="entry name" value="Actin-like ATPase domain"/>
    <property type="match status" value="2"/>
</dbReference>
<protein>
    <submittedName>
        <fullName evidence="7">Cell division protein FtsA</fullName>
    </submittedName>
</protein>
<dbReference type="AlphaFoldDB" id="A0A9D9EH61"/>
<feature type="compositionally biased region" description="Basic and acidic residues" evidence="5">
    <location>
        <begin position="414"/>
        <end position="429"/>
    </location>
</feature>
<dbReference type="GO" id="GO:0032153">
    <property type="term" value="C:cell division site"/>
    <property type="evidence" value="ECO:0007669"/>
    <property type="project" value="TreeGrafter"/>
</dbReference>
<evidence type="ECO:0000313" key="7">
    <source>
        <dbReference type="EMBL" id="MBO8447867.1"/>
    </source>
</evidence>
<accession>A0A9D9EH61</accession>
<evidence type="ECO:0000256" key="2">
    <source>
        <dbReference type="ARBA" id="ARBA00022618"/>
    </source>
</evidence>
<proteinExistence type="predicted"/>
<dbReference type="InterPro" id="IPR043129">
    <property type="entry name" value="ATPase_NBD"/>
</dbReference>
<dbReference type="SMART" id="SM00842">
    <property type="entry name" value="FtsA"/>
    <property type="match status" value="1"/>
</dbReference>
<reference evidence="7" key="1">
    <citation type="submission" date="2020-10" db="EMBL/GenBank/DDBJ databases">
        <authorList>
            <person name="Gilroy R."/>
        </authorList>
    </citation>
    <scope>NUCLEOTIDE SEQUENCE</scope>
    <source>
        <strain evidence="7">20514</strain>
    </source>
</reference>
<gene>
    <name evidence="7" type="primary">ftsA</name>
    <name evidence="7" type="ORF">IAC29_01180</name>
</gene>
<dbReference type="EMBL" id="JADIMQ010000017">
    <property type="protein sequence ID" value="MBO8447867.1"/>
    <property type="molecule type" value="Genomic_DNA"/>
</dbReference>
<evidence type="ECO:0000313" key="8">
    <source>
        <dbReference type="Proteomes" id="UP000810252"/>
    </source>
</evidence>
<evidence type="ECO:0000256" key="1">
    <source>
        <dbReference type="ARBA" id="ARBA00022475"/>
    </source>
</evidence>
<feature type="domain" description="SHS2" evidence="6">
    <location>
        <begin position="6"/>
        <end position="197"/>
    </location>
</feature>
<dbReference type="Proteomes" id="UP000810252">
    <property type="component" value="Unassembled WGS sequence"/>
</dbReference>
<keyword evidence="2 7" id="KW-0132">Cell division</keyword>
<dbReference type="PANTHER" id="PTHR32432:SF4">
    <property type="entry name" value="CELL DIVISION PROTEIN FTSA"/>
    <property type="match status" value="1"/>
</dbReference>
<dbReference type="GO" id="GO:0051301">
    <property type="term" value="P:cell division"/>
    <property type="evidence" value="ECO:0007669"/>
    <property type="project" value="UniProtKB-KW"/>
</dbReference>
<keyword evidence="4" id="KW-0131">Cell cycle</keyword>
<comment type="caution">
    <text evidence="7">The sequence shown here is derived from an EMBL/GenBank/DDBJ whole genome shotgun (WGS) entry which is preliminary data.</text>
</comment>
<keyword evidence="1" id="KW-1003">Cell membrane</keyword>
<dbReference type="InterPro" id="IPR003494">
    <property type="entry name" value="SHS2_FtsA"/>
</dbReference>
<dbReference type="InterPro" id="IPR020823">
    <property type="entry name" value="Cell_div_FtsA"/>
</dbReference>
<sequence length="496" mass="53945">MEDRHIVAIDLGSYKVALTVARINEDDIQVIYYKEARSAGIRNSYVFNSMQVTRPLKELVADAEKELNIKITQAVVGMPKYRVRQETRQAQMELDPEECITHEDVNSLKADALENYPLDDPRSEEVFGAVAQSFSTGEEFQFVEDQIIGIPSEVLEGNFKVFIGKKSALHAIDVAFNNLKIGIAKKYFTPDAVARAVLNPSEMENGVALIDFGGGVTSVSIYYGSIMRHYASIPFGGASITSDIRTECLISDSLAENIKLAFGACMPDKLQNLSEKVIQINSGNASPNKQLPVKYLSEVITYRVKEIIEAILYEIEKSGFADNLRNGIVLTGGVANLANCANYIKEISGYNVRAGYPRHLFSATGCDGVYETDAAVSIGLVLAAKTDRIRDCILGENMVDIGGEVTFGNPSAGDTEKPQEEETPDKGPGEDTGEAAAGQAGNGELFGPGEIEEIEKPESHGHHGGKGKGTGKGPKEPIKPIRWLKTLFDEISNEKP</sequence>
<evidence type="ECO:0000256" key="3">
    <source>
        <dbReference type="ARBA" id="ARBA00023136"/>
    </source>
</evidence>
<dbReference type="InterPro" id="IPR050696">
    <property type="entry name" value="FtsA/MreB"/>
</dbReference>
<keyword evidence="3" id="KW-0472">Membrane</keyword>
<dbReference type="NCBIfam" id="TIGR01174">
    <property type="entry name" value="ftsA"/>
    <property type="match status" value="1"/>
</dbReference>